<evidence type="ECO:0000256" key="4">
    <source>
        <dbReference type="ARBA" id="ARBA00023027"/>
    </source>
</evidence>
<dbReference type="NCBIfam" id="NF009725">
    <property type="entry name" value="PRK13252.1"/>
    <property type="match status" value="1"/>
</dbReference>
<keyword evidence="3 8" id="KW-0560">Oxidoreductase</keyword>
<comment type="caution">
    <text evidence="10">The sequence shown here is derived from an EMBL/GenBank/DDBJ whole genome shotgun (WGS) entry which is preliminary data.</text>
</comment>
<comment type="catalytic activity">
    <reaction evidence="6">
        <text>an aldehyde + NAD(+) + H2O = a carboxylate + NADH + 2 H(+)</text>
        <dbReference type="Rhea" id="RHEA:16185"/>
        <dbReference type="ChEBI" id="CHEBI:15377"/>
        <dbReference type="ChEBI" id="CHEBI:15378"/>
        <dbReference type="ChEBI" id="CHEBI:17478"/>
        <dbReference type="ChEBI" id="CHEBI:29067"/>
        <dbReference type="ChEBI" id="CHEBI:57540"/>
        <dbReference type="ChEBI" id="CHEBI:57945"/>
        <dbReference type="EC" id="1.2.1.3"/>
    </reaction>
</comment>
<dbReference type="SUPFAM" id="SSF53720">
    <property type="entry name" value="ALDH-like"/>
    <property type="match status" value="1"/>
</dbReference>
<dbReference type="OrthoDB" id="310895at2759"/>
<protein>
    <recommendedName>
        <fullName evidence="5">aldehyde dehydrogenase (NAD(+))</fullName>
        <ecNumber evidence="5">1.2.1.3</ecNumber>
    </recommendedName>
</protein>
<comment type="similarity">
    <text evidence="1 8">Belongs to the aldehyde dehydrogenase family.</text>
</comment>
<dbReference type="FunFam" id="3.40.309.10:FF:000014">
    <property type="entry name" value="NAD/NADP-dependent betaine aldehyde dehydrogenase"/>
    <property type="match status" value="1"/>
</dbReference>
<keyword evidence="4" id="KW-0520">NAD</keyword>
<evidence type="ECO:0000259" key="9">
    <source>
        <dbReference type="Pfam" id="PF00171"/>
    </source>
</evidence>
<dbReference type="InterPro" id="IPR016163">
    <property type="entry name" value="Ald_DH_C"/>
</dbReference>
<dbReference type="PROSITE" id="PS00687">
    <property type="entry name" value="ALDEHYDE_DEHYDR_GLU"/>
    <property type="match status" value="1"/>
</dbReference>
<evidence type="ECO:0000256" key="1">
    <source>
        <dbReference type="ARBA" id="ARBA00009986"/>
    </source>
</evidence>
<feature type="domain" description="Aldehyde dehydrogenase" evidence="9">
    <location>
        <begin position="19"/>
        <end position="480"/>
    </location>
</feature>
<keyword evidence="2" id="KW-0479">Metal-binding</keyword>
<dbReference type="Proteomes" id="UP000624404">
    <property type="component" value="Unassembled WGS sequence"/>
</dbReference>
<evidence type="ECO:0000256" key="7">
    <source>
        <dbReference type="PROSITE-ProRule" id="PRU10007"/>
    </source>
</evidence>
<feature type="active site" evidence="7">
    <location>
        <position position="252"/>
    </location>
</feature>
<dbReference type="AlphaFoldDB" id="A0A8H2VTR0"/>
<dbReference type="EC" id="1.2.1.3" evidence="5"/>
<evidence type="ECO:0000256" key="2">
    <source>
        <dbReference type="ARBA" id="ARBA00022723"/>
    </source>
</evidence>
<dbReference type="InterPro" id="IPR016161">
    <property type="entry name" value="Ald_DH/histidinol_DH"/>
</dbReference>
<name>A0A8H2VTR0_9HELO</name>
<proteinExistence type="inferred from homology"/>
<dbReference type="GO" id="GO:0004029">
    <property type="term" value="F:aldehyde dehydrogenase (NAD+) activity"/>
    <property type="evidence" value="ECO:0007669"/>
    <property type="project" value="UniProtKB-EC"/>
</dbReference>
<dbReference type="GO" id="GO:0046872">
    <property type="term" value="F:metal ion binding"/>
    <property type="evidence" value="ECO:0007669"/>
    <property type="project" value="UniProtKB-KW"/>
</dbReference>
<dbReference type="InterPro" id="IPR016162">
    <property type="entry name" value="Ald_DH_N"/>
</dbReference>
<dbReference type="PROSITE" id="PS00070">
    <property type="entry name" value="ALDEHYDE_DEHYDR_CYS"/>
    <property type="match status" value="1"/>
</dbReference>
<keyword evidence="11" id="KW-1185">Reference proteome</keyword>
<dbReference type="Gene3D" id="3.40.309.10">
    <property type="entry name" value="Aldehyde Dehydrogenase, Chain A, domain 2"/>
    <property type="match status" value="1"/>
</dbReference>
<dbReference type="FunFam" id="3.40.605.10:FF:000007">
    <property type="entry name" value="NAD/NADP-dependent betaine aldehyde dehydrogenase"/>
    <property type="match status" value="1"/>
</dbReference>
<dbReference type="InterPro" id="IPR029510">
    <property type="entry name" value="Ald_DH_CS_GLU"/>
</dbReference>
<gene>
    <name evidence="10" type="ORF">SCLTRI_LOCUS3785</name>
</gene>
<evidence type="ECO:0000313" key="11">
    <source>
        <dbReference type="Proteomes" id="UP000624404"/>
    </source>
</evidence>
<evidence type="ECO:0000256" key="8">
    <source>
        <dbReference type="RuleBase" id="RU003345"/>
    </source>
</evidence>
<reference evidence="10" key="1">
    <citation type="submission" date="2020-10" db="EMBL/GenBank/DDBJ databases">
        <authorList>
            <person name="Kusch S."/>
        </authorList>
    </citation>
    <scope>NUCLEOTIDE SEQUENCE</scope>
    <source>
        <strain evidence="10">SwB9</strain>
    </source>
</reference>
<organism evidence="10 11">
    <name type="scientific">Sclerotinia trifoliorum</name>
    <dbReference type="NCBI Taxonomy" id="28548"/>
    <lineage>
        <taxon>Eukaryota</taxon>
        <taxon>Fungi</taxon>
        <taxon>Dikarya</taxon>
        <taxon>Ascomycota</taxon>
        <taxon>Pezizomycotina</taxon>
        <taxon>Leotiomycetes</taxon>
        <taxon>Helotiales</taxon>
        <taxon>Sclerotiniaceae</taxon>
        <taxon>Sclerotinia</taxon>
    </lineage>
</organism>
<evidence type="ECO:0000256" key="5">
    <source>
        <dbReference type="ARBA" id="ARBA00024226"/>
    </source>
</evidence>
<accession>A0A8H2VTR0</accession>
<dbReference type="InterPro" id="IPR015590">
    <property type="entry name" value="Aldehyde_DH_dom"/>
</dbReference>
<dbReference type="Gene3D" id="3.40.605.10">
    <property type="entry name" value="Aldehyde Dehydrogenase, Chain A, domain 1"/>
    <property type="match status" value="1"/>
</dbReference>
<dbReference type="InterPro" id="IPR016160">
    <property type="entry name" value="Ald_DH_CS_CYS"/>
</dbReference>
<dbReference type="PANTHER" id="PTHR11699">
    <property type="entry name" value="ALDEHYDE DEHYDROGENASE-RELATED"/>
    <property type="match status" value="1"/>
</dbReference>
<dbReference type="Pfam" id="PF00171">
    <property type="entry name" value="Aldedh"/>
    <property type="match status" value="1"/>
</dbReference>
<dbReference type="EMBL" id="CAJHIA010000011">
    <property type="protein sequence ID" value="CAD6443993.1"/>
    <property type="molecule type" value="Genomic_DNA"/>
</dbReference>
<evidence type="ECO:0000313" key="10">
    <source>
        <dbReference type="EMBL" id="CAD6443993.1"/>
    </source>
</evidence>
<evidence type="ECO:0000256" key="3">
    <source>
        <dbReference type="ARBA" id="ARBA00023002"/>
    </source>
</evidence>
<sequence>MSTYPEQQLYYDGKVQQATSKETFTTVNPATGKPLATVQKASPSDIDSAVASAQKAFPSWSQTPPIIRSRILLKAVQILRERNDEIAKVETHDTGKAYSETSAVDVVTGADVLEYFANLVASGGMNGETTQLRPDAWIYTKKEALGVCAGIGAWNYPIQIALWKSAPCLAAGNCMVYKPSEVTPLHGQILAQVYAEAGIPPGVFNIVHGDGSVGGYLTTHPDIAKVSFTGQVSTGQKVAAAAAGGMKYVTMELGGKSPLIILPDTDLENAVDGAMMANFYSTGQVCTNGTRVFVHESMKSAFEKRLLEKMEYIRALGPMDANSNFGPLVSEIHQKKVLNYIQHGIENDKAKLLYGGPEKPTDIPSGHESGFWVRPTIFTDCTDDMLITREEIFGPVLCILTYSTTEEVIRRANDTKLGLAAGVFGKNINECHEVIGKIEAGITWINTWGESPAEMSVGGWKMSGVGVENGRRGLNAWVRERSTLVQNGGGAVGSVFCKL</sequence>
<evidence type="ECO:0000256" key="6">
    <source>
        <dbReference type="ARBA" id="ARBA00049194"/>
    </source>
</evidence>